<proteinExistence type="predicted"/>
<feature type="transmembrane region" description="Helical" evidence="1">
    <location>
        <begin position="12"/>
        <end position="30"/>
    </location>
</feature>
<dbReference type="EMBL" id="BJCE01000005">
    <property type="protein sequence ID" value="GCL35211.1"/>
    <property type="molecule type" value="Genomic_DNA"/>
</dbReference>
<keyword evidence="1" id="KW-0472">Membrane</keyword>
<organism evidence="2 3">
    <name type="scientific">Sphaerospermopsis reniformis</name>
    <dbReference type="NCBI Taxonomy" id="531300"/>
    <lineage>
        <taxon>Bacteria</taxon>
        <taxon>Bacillati</taxon>
        <taxon>Cyanobacteriota</taxon>
        <taxon>Cyanophyceae</taxon>
        <taxon>Nostocales</taxon>
        <taxon>Aphanizomenonaceae</taxon>
        <taxon>Sphaerospermopsis</taxon>
    </lineage>
</organism>
<keyword evidence="1" id="KW-1133">Transmembrane helix</keyword>
<keyword evidence="3" id="KW-1185">Reference proteome</keyword>
<evidence type="ECO:0000256" key="1">
    <source>
        <dbReference type="SAM" id="Phobius"/>
    </source>
</evidence>
<comment type="caution">
    <text evidence="2">The sequence shown here is derived from an EMBL/GenBank/DDBJ whole genome shotgun (WGS) entry which is preliminary data.</text>
</comment>
<dbReference type="Proteomes" id="UP000300142">
    <property type="component" value="Unassembled WGS sequence"/>
</dbReference>
<accession>A0A479ZVI4</accession>
<reference evidence="3" key="1">
    <citation type="submission" date="2019-02" db="EMBL/GenBank/DDBJ databases">
        <title>Draft genome sequence of Sphaerospermopsis reniformis NIES-1949.</title>
        <authorList>
            <person name="Yamaguchi H."/>
            <person name="Suzuki S."/>
            <person name="Kawachi M."/>
        </authorList>
    </citation>
    <scope>NUCLEOTIDE SEQUENCE [LARGE SCALE GENOMIC DNA]</scope>
    <source>
        <strain evidence="3">NIES-1949</strain>
    </source>
</reference>
<protein>
    <submittedName>
        <fullName evidence="2">Uncharacterized protein</fullName>
    </submittedName>
</protein>
<sequence length="34" mass="3892">MADKQKRIGFFINEALVALALTPVIVSFIYQEHK</sequence>
<evidence type="ECO:0000313" key="2">
    <source>
        <dbReference type="EMBL" id="GCL35211.1"/>
    </source>
</evidence>
<gene>
    <name evidence="2" type="ORF">SR1949_03030</name>
</gene>
<keyword evidence="1" id="KW-0812">Transmembrane</keyword>
<evidence type="ECO:0000313" key="3">
    <source>
        <dbReference type="Proteomes" id="UP000300142"/>
    </source>
</evidence>
<name>A0A479ZVI4_9CYAN</name>
<dbReference type="AlphaFoldDB" id="A0A479ZVI4"/>